<gene>
    <name evidence="1" type="ORF">FRZ06_19625</name>
</gene>
<dbReference type="EMBL" id="CP042469">
    <property type="protein sequence ID" value="QOX65406.1"/>
    <property type="molecule type" value="Genomic_DNA"/>
</dbReference>
<name>A0ACD1AG92_9FIRM</name>
<reference evidence="1" key="1">
    <citation type="submission" date="2019-08" db="EMBL/GenBank/DDBJ databases">
        <title>Genome sequence of Clostridiales bacterium MT110.</title>
        <authorList>
            <person name="Cao J."/>
        </authorList>
    </citation>
    <scope>NUCLEOTIDE SEQUENCE</scope>
    <source>
        <strain evidence="1">MT110</strain>
    </source>
</reference>
<keyword evidence="2" id="KW-1185">Reference proteome</keyword>
<evidence type="ECO:0000313" key="2">
    <source>
        <dbReference type="Proteomes" id="UP000594014"/>
    </source>
</evidence>
<accession>A0ACD1AG92</accession>
<evidence type="ECO:0000313" key="1">
    <source>
        <dbReference type="EMBL" id="QOX65406.1"/>
    </source>
</evidence>
<sequence>MDYKSLITGIGPMALDFLSEDMIIVFNENAPAELAELSILHKECQVEREIREGDVVAFGNSSYVVTAVGEEANHTFRAMGHCTFKFTGKPEVELPGHIELSGEGPPEIKIGDMLEIMFT</sequence>
<proteinExistence type="predicted"/>
<protein>
    <submittedName>
        <fullName evidence="1">PTS sorbitol transporter subunit IIA</fullName>
    </submittedName>
</protein>
<organism evidence="1 2">
    <name type="scientific">Anoxybacterium hadale</name>
    <dbReference type="NCBI Taxonomy" id="3408580"/>
    <lineage>
        <taxon>Bacteria</taxon>
        <taxon>Bacillati</taxon>
        <taxon>Bacillota</taxon>
        <taxon>Clostridia</taxon>
        <taxon>Peptostreptococcales</taxon>
        <taxon>Anaerovoracaceae</taxon>
        <taxon>Anoxybacterium</taxon>
    </lineage>
</organism>
<dbReference type="Proteomes" id="UP000594014">
    <property type="component" value="Chromosome"/>
</dbReference>